<accession>A0A2I1C7H2</accession>
<feature type="transmembrane region" description="Helical" evidence="1">
    <location>
        <begin position="6"/>
        <end position="30"/>
    </location>
</feature>
<evidence type="ECO:0000313" key="2">
    <source>
        <dbReference type="EMBL" id="PKX93589.1"/>
    </source>
</evidence>
<sequence>MTTSPDVWLVFDATIFALRLCGCVLLHAVTRSPLLMEIIRHKRLGRLRICPVAVAAPTPTRDMMPTMGRTSGN</sequence>
<protein>
    <submittedName>
        <fullName evidence="2">Uncharacterized protein</fullName>
    </submittedName>
</protein>
<dbReference type="EMBL" id="MSZS01000004">
    <property type="protein sequence ID" value="PKX93589.1"/>
    <property type="molecule type" value="Genomic_DNA"/>
</dbReference>
<keyword evidence="1" id="KW-0812">Transmembrane</keyword>
<name>A0A2I1C7H2_ASPN1</name>
<evidence type="ECO:0000256" key="1">
    <source>
        <dbReference type="SAM" id="Phobius"/>
    </source>
</evidence>
<reference evidence="3" key="1">
    <citation type="journal article" date="2018" name="Proc. Natl. Acad. Sci. U.S.A.">
        <title>Linking secondary metabolites to gene clusters through genome sequencing of six diverse Aspergillus species.</title>
        <authorList>
            <person name="Kaerboelling I."/>
            <person name="Vesth T.C."/>
            <person name="Frisvad J.C."/>
            <person name="Nybo J.L."/>
            <person name="Theobald S."/>
            <person name="Kuo A."/>
            <person name="Bowyer P."/>
            <person name="Matsuda Y."/>
            <person name="Mondo S."/>
            <person name="Lyhne E.K."/>
            <person name="Kogle M.E."/>
            <person name="Clum A."/>
            <person name="Lipzen A."/>
            <person name="Salamov A."/>
            <person name="Ngan C.Y."/>
            <person name="Daum C."/>
            <person name="Chiniquy J."/>
            <person name="Barry K."/>
            <person name="LaButti K."/>
            <person name="Haridas S."/>
            <person name="Simmons B.A."/>
            <person name="Magnuson J.K."/>
            <person name="Mortensen U.H."/>
            <person name="Larsen T.O."/>
            <person name="Grigoriev I.V."/>
            <person name="Baker S.E."/>
            <person name="Andersen M.R."/>
        </authorList>
    </citation>
    <scope>NUCLEOTIDE SEQUENCE [LARGE SCALE GENOMIC DNA]</scope>
    <source>
        <strain evidence="3">IBT 16806</strain>
    </source>
</reference>
<evidence type="ECO:0000313" key="3">
    <source>
        <dbReference type="Proteomes" id="UP000234474"/>
    </source>
</evidence>
<dbReference type="OrthoDB" id="10428802at2759"/>
<comment type="caution">
    <text evidence="2">The sequence shown here is derived from an EMBL/GenBank/DDBJ whole genome shotgun (WGS) entry which is preliminary data.</text>
</comment>
<organism evidence="2 3">
    <name type="scientific">Aspergillus novofumigatus (strain IBT 16806)</name>
    <dbReference type="NCBI Taxonomy" id="1392255"/>
    <lineage>
        <taxon>Eukaryota</taxon>
        <taxon>Fungi</taxon>
        <taxon>Dikarya</taxon>
        <taxon>Ascomycota</taxon>
        <taxon>Pezizomycotina</taxon>
        <taxon>Eurotiomycetes</taxon>
        <taxon>Eurotiomycetidae</taxon>
        <taxon>Eurotiales</taxon>
        <taxon>Aspergillaceae</taxon>
        <taxon>Aspergillus</taxon>
        <taxon>Aspergillus subgen. Fumigati</taxon>
    </lineage>
</organism>
<proteinExistence type="predicted"/>
<keyword evidence="1" id="KW-0472">Membrane</keyword>
<feature type="non-terminal residue" evidence="2">
    <location>
        <position position="73"/>
    </location>
</feature>
<dbReference type="RefSeq" id="XP_024682184.1">
    <property type="nucleotide sequence ID" value="XM_024827160.1"/>
</dbReference>
<dbReference type="VEuPathDB" id="FungiDB:P174DRAFT_440862"/>
<dbReference type="GeneID" id="36534485"/>
<keyword evidence="3" id="KW-1185">Reference proteome</keyword>
<gene>
    <name evidence="2" type="ORF">P174DRAFT_440862</name>
</gene>
<dbReference type="AlphaFoldDB" id="A0A2I1C7H2"/>
<keyword evidence="1" id="KW-1133">Transmembrane helix</keyword>
<dbReference type="Proteomes" id="UP000234474">
    <property type="component" value="Unassembled WGS sequence"/>
</dbReference>